<dbReference type="VEuPathDB" id="FungiDB:CH63R_13474"/>
<dbReference type="InterPro" id="IPR001138">
    <property type="entry name" value="Zn2Cys6_DnaBD"/>
</dbReference>
<feature type="compositionally biased region" description="Polar residues" evidence="2">
    <location>
        <begin position="131"/>
        <end position="143"/>
    </location>
</feature>
<organism evidence="4 5">
    <name type="scientific">Colletotrichum higginsianum (strain IMI 349063)</name>
    <name type="common">Crucifer anthracnose fungus</name>
    <dbReference type="NCBI Taxonomy" id="759273"/>
    <lineage>
        <taxon>Eukaryota</taxon>
        <taxon>Fungi</taxon>
        <taxon>Dikarya</taxon>
        <taxon>Ascomycota</taxon>
        <taxon>Pezizomycotina</taxon>
        <taxon>Sordariomycetes</taxon>
        <taxon>Hypocreomycetidae</taxon>
        <taxon>Glomerellales</taxon>
        <taxon>Glomerellaceae</taxon>
        <taxon>Colletotrichum</taxon>
        <taxon>Colletotrichum destructivum species complex</taxon>
    </lineage>
</organism>
<dbReference type="InterPro" id="IPR052400">
    <property type="entry name" value="Zn2-C6_fungal_TF"/>
</dbReference>
<dbReference type="Pfam" id="PF00172">
    <property type="entry name" value="Zn_clus"/>
    <property type="match status" value="1"/>
</dbReference>
<reference evidence="5" key="1">
    <citation type="journal article" date="2017" name="BMC Genomics">
        <title>Gapless genome assembly of Colletotrichum higginsianum reveals chromosome structure and association of transposable elements with secondary metabolite gene clusters.</title>
        <authorList>
            <person name="Dallery J.-F."/>
            <person name="Lapalu N."/>
            <person name="Zampounis A."/>
            <person name="Pigne S."/>
            <person name="Luyten I."/>
            <person name="Amselem J."/>
            <person name="Wittenberg A.H.J."/>
            <person name="Zhou S."/>
            <person name="de Queiroz M.V."/>
            <person name="Robin G.P."/>
            <person name="Auger A."/>
            <person name="Hainaut M."/>
            <person name="Henrissat B."/>
            <person name="Kim K.-T."/>
            <person name="Lee Y.-H."/>
            <person name="Lespinet O."/>
            <person name="Schwartz D.C."/>
            <person name="Thon M.R."/>
            <person name="O'Connell R.J."/>
        </authorList>
    </citation>
    <scope>NUCLEOTIDE SEQUENCE [LARGE SCALE GENOMIC DNA]</scope>
    <source>
        <strain evidence="5">IMI 349063</strain>
    </source>
</reference>
<dbReference type="GO" id="GO:0000981">
    <property type="term" value="F:DNA-binding transcription factor activity, RNA polymerase II-specific"/>
    <property type="evidence" value="ECO:0007669"/>
    <property type="project" value="InterPro"/>
</dbReference>
<comment type="caution">
    <text evidence="4">The sequence shown here is derived from an EMBL/GenBank/DDBJ whole genome shotgun (WGS) entry which is preliminary data.</text>
</comment>
<dbReference type="KEGG" id="chig:CH63R_13474"/>
<dbReference type="EMBL" id="LTAN01000010">
    <property type="protein sequence ID" value="OBR02248.1"/>
    <property type="molecule type" value="Genomic_DNA"/>
</dbReference>
<accession>A0A1B7XR58</accession>
<evidence type="ECO:0000256" key="1">
    <source>
        <dbReference type="ARBA" id="ARBA00023242"/>
    </source>
</evidence>
<dbReference type="Proteomes" id="UP000092177">
    <property type="component" value="Chromosome 10"/>
</dbReference>
<evidence type="ECO:0000259" key="3">
    <source>
        <dbReference type="PROSITE" id="PS50048"/>
    </source>
</evidence>
<dbReference type="Gene3D" id="4.10.240.10">
    <property type="entry name" value="Zn(2)-C6 fungal-type DNA-binding domain"/>
    <property type="match status" value="1"/>
</dbReference>
<dbReference type="GO" id="GO:0008270">
    <property type="term" value="F:zinc ion binding"/>
    <property type="evidence" value="ECO:0007669"/>
    <property type="project" value="InterPro"/>
</dbReference>
<dbReference type="PROSITE" id="PS00463">
    <property type="entry name" value="ZN2_CY6_FUNGAL_1"/>
    <property type="match status" value="1"/>
</dbReference>
<dbReference type="SUPFAM" id="SSF57701">
    <property type="entry name" value="Zn2/Cys6 DNA-binding domain"/>
    <property type="match status" value="1"/>
</dbReference>
<dbReference type="InterPro" id="IPR036864">
    <property type="entry name" value="Zn2-C6_fun-type_DNA-bd_sf"/>
</dbReference>
<dbReference type="RefSeq" id="XP_018150766.1">
    <property type="nucleotide sequence ID" value="XM_018308448.1"/>
</dbReference>
<feature type="domain" description="Zn(2)-C6 fungal-type" evidence="3">
    <location>
        <begin position="54"/>
        <end position="82"/>
    </location>
</feature>
<dbReference type="PANTHER" id="PTHR47657">
    <property type="entry name" value="STEROL REGULATORY ELEMENT-BINDING PROTEIN ECM22"/>
    <property type="match status" value="1"/>
</dbReference>
<dbReference type="AlphaFoldDB" id="A0A1B7XR58"/>
<feature type="compositionally biased region" description="Polar residues" evidence="2">
    <location>
        <begin position="1"/>
        <end position="17"/>
    </location>
</feature>
<dbReference type="SMART" id="SM00066">
    <property type="entry name" value="GAL4"/>
    <property type="match status" value="1"/>
</dbReference>
<evidence type="ECO:0000313" key="4">
    <source>
        <dbReference type="EMBL" id="OBR02248.1"/>
    </source>
</evidence>
<sequence length="182" mass="19761">MLRGLSSKSLENPVTSDPSPPCHDMVTTRSTSAQGAGSGSIKRTRKQNGKSRQGCSQCKTRRIKCDENQPACTNCVKIGVQCPGFEQQLRWSNKHEQLSTVSFVEARRDRPGHCNAPPTEARMTEPEHISPTDQETNDPSSLDTALSSVLESGLLSLDARPDISLLVPTIRLPTAHDNAVAI</sequence>
<protein>
    <submittedName>
        <fullName evidence="4">C6 zinc finger domain containing protein</fullName>
    </submittedName>
</protein>
<evidence type="ECO:0000256" key="2">
    <source>
        <dbReference type="SAM" id="MobiDB-lite"/>
    </source>
</evidence>
<dbReference type="CDD" id="cd00067">
    <property type="entry name" value="GAL4"/>
    <property type="match status" value="1"/>
</dbReference>
<dbReference type="GeneID" id="28872555"/>
<gene>
    <name evidence="4" type="ORF">CH63R_13474</name>
</gene>
<dbReference type="PROSITE" id="PS50048">
    <property type="entry name" value="ZN2_CY6_FUNGAL_2"/>
    <property type="match status" value="1"/>
</dbReference>
<dbReference type="PANTHER" id="PTHR47657:SF7">
    <property type="entry name" value="STEROL REGULATORY ELEMENT-BINDING PROTEIN ECM22"/>
    <property type="match status" value="1"/>
</dbReference>
<keyword evidence="5" id="KW-1185">Reference proteome</keyword>
<feature type="region of interest" description="Disordered" evidence="2">
    <location>
        <begin position="109"/>
        <end position="143"/>
    </location>
</feature>
<evidence type="ECO:0000313" key="5">
    <source>
        <dbReference type="Proteomes" id="UP000092177"/>
    </source>
</evidence>
<feature type="region of interest" description="Disordered" evidence="2">
    <location>
        <begin position="1"/>
        <end position="54"/>
    </location>
</feature>
<proteinExistence type="predicted"/>
<keyword evidence="1" id="KW-0539">Nucleus</keyword>
<name>A0A1B7XR58_COLHI</name>